<keyword evidence="3 4" id="KW-0472">Membrane</keyword>
<sequence length="184" mass="20502">MNHPVTDALSDFSVRFMKAWHDAGHTFPRSEDLVGLQSPCVEHDSGDEVMWQAVAREPMGDLAAVEKGIELTLHEDIVAFYASQYSGDMAAKFGDLEFDLLQSFSEEDTLRLQENILGHLVTQRRLKLKPTVFIGALAAEDKVISICNLTGQVIVETLGKDKRDVLAADVESFLTRLEPIVRED</sequence>
<keyword evidence="1 4" id="KW-1003">Cell membrane</keyword>
<dbReference type="Pfam" id="PF07348">
    <property type="entry name" value="Syd"/>
    <property type="match status" value="1"/>
</dbReference>
<dbReference type="CDD" id="cd16323">
    <property type="entry name" value="Syd"/>
    <property type="match status" value="1"/>
</dbReference>
<keyword evidence="2 4" id="KW-0997">Cell inner membrane</keyword>
<organism evidence="5 6">
    <name type="scientific">Photobacterium swingsii</name>
    <dbReference type="NCBI Taxonomy" id="680026"/>
    <lineage>
        <taxon>Bacteria</taxon>
        <taxon>Pseudomonadati</taxon>
        <taxon>Pseudomonadota</taxon>
        <taxon>Gammaproteobacteria</taxon>
        <taxon>Vibrionales</taxon>
        <taxon>Vibrionaceae</taxon>
        <taxon>Photobacterium</taxon>
    </lineage>
</organism>
<proteinExistence type="inferred from homology"/>
<gene>
    <name evidence="4" type="primary">syd</name>
    <name evidence="5" type="ORF">C9I94_21925</name>
</gene>
<comment type="subcellular location">
    <subcellularLocation>
        <location evidence="4">Cell inner membrane</location>
        <topology evidence="4">Peripheral membrane protein</topology>
        <orientation evidence="4">Cytoplasmic side</orientation>
    </subcellularLocation>
    <text evidence="4">Loosely associated with the cytoplasmic side of the inner membrane, probably via SecY.</text>
</comment>
<dbReference type="AlphaFoldDB" id="A0A0J8V8C3"/>
<dbReference type="InterPro" id="IPR038228">
    <property type="entry name" value="Syd_sf"/>
</dbReference>
<protein>
    <recommendedName>
        <fullName evidence="4">Protein Syd</fullName>
    </recommendedName>
</protein>
<dbReference type="STRING" id="680026.AB733_17410"/>
<evidence type="ECO:0000256" key="4">
    <source>
        <dbReference type="HAMAP-Rule" id="MF_01104"/>
    </source>
</evidence>
<name>A0A0J8V8C3_9GAMM</name>
<evidence type="ECO:0000256" key="2">
    <source>
        <dbReference type="ARBA" id="ARBA00022519"/>
    </source>
</evidence>
<keyword evidence="6" id="KW-1185">Reference proteome</keyword>
<evidence type="ECO:0000313" key="5">
    <source>
        <dbReference type="EMBL" id="PSW20931.1"/>
    </source>
</evidence>
<dbReference type="NCBIfam" id="NF003439">
    <property type="entry name" value="PRK04968.1"/>
    <property type="match status" value="1"/>
</dbReference>
<dbReference type="InterPro" id="IPR009948">
    <property type="entry name" value="Syd"/>
</dbReference>
<dbReference type="Gene3D" id="3.40.1580.20">
    <property type="entry name" value="Syd protein"/>
    <property type="match status" value="1"/>
</dbReference>
<dbReference type="HAMAP" id="MF_01104">
    <property type="entry name" value="Syd"/>
    <property type="match status" value="1"/>
</dbReference>
<dbReference type="RefSeq" id="WP_048899924.1">
    <property type="nucleotide sequence ID" value="NZ_AP024852.1"/>
</dbReference>
<reference evidence="5 6" key="1">
    <citation type="submission" date="2018-01" db="EMBL/GenBank/DDBJ databases">
        <title>Whole genome sequencing of Histamine producing bacteria.</title>
        <authorList>
            <person name="Butler K."/>
        </authorList>
    </citation>
    <scope>NUCLEOTIDE SEQUENCE [LARGE SCALE GENOMIC DNA]</scope>
    <source>
        <strain evidence="5 6">DSM 24669</strain>
    </source>
</reference>
<dbReference type="Proteomes" id="UP000240481">
    <property type="component" value="Unassembled WGS sequence"/>
</dbReference>
<evidence type="ECO:0000313" key="6">
    <source>
        <dbReference type="Proteomes" id="UP000240481"/>
    </source>
</evidence>
<dbReference type="EMBL" id="PYLZ01000016">
    <property type="protein sequence ID" value="PSW20931.1"/>
    <property type="molecule type" value="Genomic_DNA"/>
</dbReference>
<dbReference type="OrthoDB" id="5599437at2"/>
<accession>A0A0J8V8C3</accession>
<evidence type="ECO:0000256" key="3">
    <source>
        <dbReference type="ARBA" id="ARBA00023136"/>
    </source>
</evidence>
<comment type="similarity">
    <text evidence="4">Belongs to the Syd family.</text>
</comment>
<evidence type="ECO:0000256" key="1">
    <source>
        <dbReference type="ARBA" id="ARBA00022475"/>
    </source>
</evidence>
<dbReference type="GO" id="GO:0009898">
    <property type="term" value="C:cytoplasmic side of plasma membrane"/>
    <property type="evidence" value="ECO:0007669"/>
    <property type="project" value="InterPro"/>
</dbReference>
<comment type="caution">
    <text evidence="5">The sequence shown here is derived from an EMBL/GenBank/DDBJ whole genome shotgun (WGS) entry which is preliminary data.</text>
</comment>
<comment type="function">
    <text evidence="4">Interacts with the SecY protein in vivo. May bind preferentially to an uncomplexed state of SecY, thus functioning either as a chelating agent for excess SecY in the cell or as a regulatory factor that negatively controls the translocase function.</text>
</comment>